<dbReference type="Gene3D" id="3.40.50.720">
    <property type="entry name" value="NAD(P)-binding Rossmann-like Domain"/>
    <property type="match status" value="2"/>
</dbReference>
<dbReference type="Proteomes" id="UP000567293">
    <property type="component" value="Unassembled WGS sequence"/>
</dbReference>
<name>A0A7V8NTZ0_9BACT</name>
<feature type="region of interest" description="Disordered" evidence="2">
    <location>
        <begin position="639"/>
        <end position="671"/>
    </location>
</feature>
<dbReference type="SUPFAM" id="SSF51735">
    <property type="entry name" value="NAD(P)-binding Rossmann-fold domains"/>
    <property type="match status" value="1"/>
</dbReference>
<dbReference type="CDD" id="cd05237">
    <property type="entry name" value="UDP_invert_4-6DH_SDR_e"/>
    <property type="match status" value="1"/>
</dbReference>
<comment type="caution">
    <text evidence="5">The sequence shown here is derived from an EMBL/GenBank/DDBJ whole genome shotgun (WGS) entry which is preliminary data.</text>
</comment>
<proteinExistence type="inferred from homology"/>
<dbReference type="InterPro" id="IPR036291">
    <property type="entry name" value="NAD(P)-bd_dom_sf"/>
</dbReference>
<dbReference type="SUPFAM" id="SSF53335">
    <property type="entry name" value="S-adenosyl-L-methionine-dependent methyltransferases"/>
    <property type="match status" value="1"/>
</dbReference>
<accession>A0A7V8NTZ0</accession>
<keyword evidence="3" id="KW-1133">Transmembrane helix</keyword>
<dbReference type="PANTHER" id="PTHR43318:SF1">
    <property type="entry name" value="POLYSACCHARIDE BIOSYNTHESIS PROTEIN EPSC-RELATED"/>
    <property type="match status" value="1"/>
</dbReference>
<keyword evidence="6" id="KW-1185">Reference proteome</keyword>
<evidence type="ECO:0000256" key="3">
    <source>
        <dbReference type="SAM" id="Phobius"/>
    </source>
</evidence>
<organism evidence="5 6">
    <name type="scientific">Candidatus Acidiferrum panamense</name>
    <dbReference type="NCBI Taxonomy" id="2741543"/>
    <lineage>
        <taxon>Bacteria</taxon>
        <taxon>Pseudomonadati</taxon>
        <taxon>Acidobacteriota</taxon>
        <taxon>Terriglobia</taxon>
        <taxon>Candidatus Acidiferrales</taxon>
        <taxon>Candidatus Acidiferrum</taxon>
    </lineage>
</organism>
<evidence type="ECO:0000313" key="5">
    <source>
        <dbReference type="EMBL" id="MBA0087484.1"/>
    </source>
</evidence>
<keyword evidence="3" id="KW-0472">Membrane</keyword>
<feature type="transmembrane region" description="Helical" evidence="3">
    <location>
        <begin position="43"/>
        <end position="64"/>
    </location>
</feature>
<dbReference type="InterPro" id="IPR051203">
    <property type="entry name" value="Polysaccharide_Synthase-Rel"/>
</dbReference>
<dbReference type="AlphaFoldDB" id="A0A7V8NTZ0"/>
<reference evidence="5" key="1">
    <citation type="submission" date="2020-06" db="EMBL/GenBank/DDBJ databases">
        <title>Legume-microbial interactions unlock mineral nutrients during tropical forest succession.</title>
        <authorList>
            <person name="Epihov D.Z."/>
        </authorList>
    </citation>
    <scope>NUCLEOTIDE SEQUENCE [LARGE SCALE GENOMIC DNA]</scope>
    <source>
        <strain evidence="5">Pan2503</strain>
    </source>
</reference>
<evidence type="ECO:0000313" key="6">
    <source>
        <dbReference type="Proteomes" id="UP000567293"/>
    </source>
</evidence>
<dbReference type="InterPro" id="IPR003869">
    <property type="entry name" value="Polysac_CapD-like"/>
</dbReference>
<evidence type="ECO:0000256" key="2">
    <source>
        <dbReference type="SAM" id="MobiDB-lite"/>
    </source>
</evidence>
<dbReference type="InterPro" id="IPR029063">
    <property type="entry name" value="SAM-dependent_MTases_sf"/>
</dbReference>
<keyword evidence="3" id="KW-0812">Transmembrane</keyword>
<feature type="transmembrane region" description="Helical" evidence="3">
    <location>
        <begin position="12"/>
        <end position="31"/>
    </location>
</feature>
<evidence type="ECO:0000259" key="4">
    <source>
        <dbReference type="Pfam" id="PF02719"/>
    </source>
</evidence>
<feature type="domain" description="Polysaccharide biosynthesis protein CapD-like" evidence="4">
    <location>
        <begin position="289"/>
        <end position="572"/>
    </location>
</feature>
<sequence>MNNRHVSIWLERACQMVAVGLSLTAAFLLRFDFAIPASLKGVLTQAVALAILVKLVVFDCVGFYRGLRRFVSIPDLYLVFLGNVVGGALFSIAVIFWIGPEVPPSVLVIDALLCFLATALVRFSLRIWSEAFCRERPPRERTGILIYGAGASGADLVREIHSARLSRYFVEGFLDDDPLKQGAVILGVPVLGTGREAFAVVQRLNRQRPAVAEIIVAMPSATGPQMRETLANCHAARIPCKTLPGIDELLSGKFLTAQVRSLSVHDLLGRQTVKLDDRAVRSSIAGRSVLITGAAGSIGSELCRQVARFRPACLVAFDQAESDLFKIESELLEKHPNLELVTALGDIRETSRLADVIGRYSVESVFHAAAYKHVPMMESHVLEAVRNNILGTWNLVRIAHSQKVCRLLMISSDKAVNPVCVMGATKRVCERIVSAKREDQEPTKCASVRFGNVLGSNGSVVPIFQTQIAAGGPIKVTHPDARRYFMTISEAVSLTLQASTKCQGSEIFVLDMGEPIRIVDLAENMIRLAGMVPYEDIDIQFTGLRPGEKLMEEMNGASEVMRATDQEKMQVIRERPLSWDSIPVWIEELEDLLTARREAEIIAHIRTLVPEYNPGAKPVRDRDELQVTDGSALVRVSSGHAMGMNPDPLSGMATPNSQRDGNGAMPTACQS</sequence>
<dbReference type="PANTHER" id="PTHR43318">
    <property type="entry name" value="UDP-N-ACETYLGLUCOSAMINE 4,6-DEHYDRATASE"/>
    <property type="match status" value="1"/>
</dbReference>
<dbReference type="Pfam" id="PF02719">
    <property type="entry name" value="Polysacc_synt_2"/>
    <property type="match status" value="1"/>
</dbReference>
<evidence type="ECO:0000256" key="1">
    <source>
        <dbReference type="ARBA" id="ARBA00007430"/>
    </source>
</evidence>
<feature type="transmembrane region" description="Helical" evidence="3">
    <location>
        <begin position="76"/>
        <end position="99"/>
    </location>
</feature>
<gene>
    <name evidence="5" type="ORF">HRJ53_21065</name>
</gene>
<dbReference type="EMBL" id="JACDQQ010002027">
    <property type="protein sequence ID" value="MBA0087484.1"/>
    <property type="molecule type" value="Genomic_DNA"/>
</dbReference>
<protein>
    <submittedName>
        <fullName evidence="5">Polysaccharide biosynthesis protein</fullName>
    </submittedName>
</protein>
<comment type="similarity">
    <text evidence="1">Belongs to the polysaccharide synthase family.</text>
</comment>